<evidence type="ECO:0000313" key="3">
    <source>
        <dbReference type="Proteomes" id="UP000265520"/>
    </source>
</evidence>
<name>A0A392RAA0_9FABA</name>
<feature type="compositionally biased region" description="Polar residues" evidence="1">
    <location>
        <begin position="41"/>
        <end position="57"/>
    </location>
</feature>
<feature type="region of interest" description="Disordered" evidence="1">
    <location>
        <begin position="1"/>
        <end position="57"/>
    </location>
</feature>
<evidence type="ECO:0000256" key="1">
    <source>
        <dbReference type="SAM" id="MobiDB-lite"/>
    </source>
</evidence>
<keyword evidence="3" id="KW-1185">Reference proteome</keyword>
<proteinExistence type="predicted"/>
<dbReference type="EMBL" id="LXQA010195967">
    <property type="protein sequence ID" value="MCI32485.1"/>
    <property type="molecule type" value="Genomic_DNA"/>
</dbReference>
<sequence length="57" mass="6116">MKPYLNRVEAQATARAEWSNCPGIPPTPSEDLGGRTKSENKSAATGQQLMIKTSEAP</sequence>
<dbReference type="Proteomes" id="UP000265520">
    <property type="component" value="Unassembled WGS sequence"/>
</dbReference>
<accession>A0A392RAA0</accession>
<organism evidence="2 3">
    <name type="scientific">Trifolium medium</name>
    <dbReference type="NCBI Taxonomy" id="97028"/>
    <lineage>
        <taxon>Eukaryota</taxon>
        <taxon>Viridiplantae</taxon>
        <taxon>Streptophyta</taxon>
        <taxon>Embryophyta</taxon>
        <taxon>Tracheophyta</taxon>
        <taxon>Spermatophyta</taxon>
        <taxon>Magnoliopsida</taxon>
        <taxon>eudicotyledons</taxon>
        <taxon>Gunneridae</taxon>
        <taxon>Pentapetalae</taxon>
        <taxon>rosids</taxon>
        <taxon>fabids</taxon>
        <taxon>Fabales</taxon>
        <taxon>Fabaceae</taxon>
        <taxon>Papilionoideae</taxon>
        <taxon>50 kb inversion clade</taxon>
        <taxon>NPAAA clade</taxon>
        <taxon>Hologalegina</taxon>
        <taxon>IRL clade</taxon>
        <taxon>Trifolieae</taxon>
        <taxon>Trifolium</taxon>
    </lineage>
</organism>
<dbReference type="AlphaFoldDB" id="A0A392RAA0"/>
<comment type="caution">
    <text evidence="2">The sequence shown here is derived from an EMBL/GenBank/DDBJ whole genome shotgun (WGS) entry which is preliminary data.</text>
</comment>
<evidence type="ECO:0000313" key="2">
    <source>
        <dbReference type="EMBL" id="MCI32485.1"/>
    </source>
</evidence>
<reference evidence="2 3" key="1">
    <citation type="journal article" date="2018" name="Front. Plant Sci.">
        <title>Red Clover (Trifolium pratense) and Zigzag Clover (T. medium) - A Picture of Genomic Similarities and Differences.</title>
        <authorList>
            <person name="Dluhosova J."/>
            <person name="Istvanek J."/>
            <person name="Nedelnik J."/>
            <person name="Repkova J."/>
        </authorList>
    </citation>
    <scope>NUCLEOTIDE SEQUENCE [LARGE SCALE GENOMIC DNA]</scope>
    <source>
        <strain evidence="3">cv. 10/8</strain>
        <tissue evidence="2">Leaf</tissue>
    </source>
</reference>
<protein>
    <submittedName>
        <fullName evidence="2">Uncharacterized protein</fullName>
    </submittedName>
</protein>